<dbReference type="RefSeq" id="WP_006782891.1">
    <property type="nucleotide sequence ID" value="NZ_CP040506.1"/>
</dbReference>
<protein>
    <recommendedName>
        <fullName evidence="5">4Fe-4S ferredoxin-type domain-containing protein</fullName>
    </recommendedName>
</protein>
<dbReference type="Gene3D" id="1.10.1060.10">
    <property type="entry name" value="Alpha-helical ferredoxin"/>
    <property type="match status" value="1"/>
</dbReference>
<dbReference type="SUPFAM" id="SSF51971">
    <property type="entry name" value="Nucleotide-binding domain"/>
    <property type="match status" value="2"/>
</dbReference>
<dbReference type="GO" id="GO:0051536">
    <property type="term" value="F:iron-sulfur cluster binding"/>
    <property type="evidence" value="ECO:0007669"/>
    <property type="project" value="InterPro"/>
</dbReference>
<dbReference type="HOGENOM" id="CLU_000422_3_3_9"/>
<organism evidence="3 4">
    <name type="scientific">Hungatella hathewayi WAL-18680</name>
    <dbReference type="NCBI Taxonomy" id="742737"/>
    <lineage>
        <taxon>Bacteria</taxon>
        <taxon>Bacillati</taxon>
        <taxon>Bacillota</taxon>
        <taxon>Clostridia</taxon>
        <taxon>Lachnospirales</taxon>
        <taxon>Lachnospiraceae</taxon>
        <taxon>Hungatella</taxon>
    </lineage>
</organism>
<dbReference type="InterPro" id="IPR023753">
    <property type="entry name" value="FAD/NAD-binding_dom"/>
</dbReference>
<gene>
    <name evidence="3" type="ORF">HMPREF9473_04903</name>
</gene>
<dbReference type="AlphaFoldDB" id="G5IN25"/>
<dbReference type="PANTHER" id="PTHR42783">
    <property type="entry name" value="GLUTAMATE SYNTHASE [NADPH] SMALL CHAIN"/>
    <property type="match status" value="1"/>
</dbReference>
<dbReference type="InterPro" id="IPR028261">
    <property type="entry name" value="DPD_II"/>
</dbReference>
<evidence type="ECO:0000259" key="1">
    <source>
        <dbReference type="Pfam" id="PF07992"/>
    </source>
</evidence>
<evidence type="ECO:0000313" key="3">
    <source>
        <dbReference type="EMBL" id="EHI56996.1"/>
    </source>
</evidence>
<dbReference type="InterPro" id="IPR009051">
    <property type="entry name" value="Helical_ferredxn"/>
</dbReference>
<evidence type="ECO:0000313" key="4">
    <source>
        <dbReference type="Proteomes" id="UP000005384"/>
    </source>
</evidence>
<dbReference type="SUPFAM" id="SSF46548">
    <property type="entry name" value="alpha-helical ferredoxin"/>
    <property type="match status" value="1"/>
</dbReference>
<name>G5IN25_9FIRM</name>
<comment type="caution">
    <text evidence="3">The sequence shown here is derived from an EMBL/GenBank/DDBJ whole genome shotgun (WGS) entry which is preliminary data.</text>
</comment>
<keyword evidence="4" id="KW-1185">Reference proteome</keyword>
<evidence type="ECO:0008006" key="5">
    <source>
        <dbReference type="Google" id="ProtNLM"/>
    </source>
</evidence>
<dbReference type="EMBL" id="ADLN01000127">
    <property type="protein sequence ID" value="EHI56996.1"/>
    <property type="molecule type" value="Genomic_DNA"/>
</dbReference>
<evidence type="ECO:0000259" key="2">
    <source>
        <dbReference type="Pfam" id="PF14691"/>
    </source>
</evidence>
<proteinExistence type="predicted"/>
<feature type="domain" description="FAD/NAD(P)-binding" evidence="1">
    <location>
        <begin position="109"/>
        <end position="388"/>
    </location>
</feature>
<sequence>MAVHVIDEANRCLNCKKPLCQEGCPIHTPIPKMIQAFKNGQLNDAAEMVFENNPMSVICSLVCNHENQCEGHCVLGRKGQPVHISSIENYISNTCLDKMKIECEPKNGKKVAVIGAGPAGITIAIMLTKKGYSVTIFDAKDQIGGVLRYGIPEFRLPKTVLDRYKKKLLEIGIKVRPNTAIGTALEIKDLLRDGYESIFIGTGVWKPKTLGVKGESLGNVHFAIDYLANPDSYDLGERVAIIGMGNSAMDVARTALRKGATEVTLYARGLTGNASVHETSYAKLDGARMEFAKQIVEITDDGPVFRDVYYDEEGNKTGMSEEVEQVYADSTIISVSQGPKSKLVNTTDGLKASESGLLMTNQYGETTHPGIFAAGDVVLGAKTVVEATAYSKIVAEAMDEYMKQKDNQ</sequence>
<dbReference type="Pfam" id="PF07992">
    <property type="entry name" value="Pyr_redox_2"/>
    <property type="match status" value="1"/>
</dbReference>
<dbReference type="PRINTS" id="PR00469">
    <property type="entry name" value="PNDRDTASEII"/>
</dbReference>
<dbReference type="InterPro" id="IPR036188">
    <property type="entry name" value="FAD/NAD-bd_sf"/>
</dbReference>
<dbReference type="Gene3D" id="3.50.50.60">
    <property type="entry name" value="FAD/NAD(P)-binding domain"/>
    <property type="match status" value="2"/>
</dbReference>
<dbReference type="PANTHER" id="PTHR42783:SF3">
    <property type="entry name" value="GLUTAMATE SYNTHASE [NADPH] SMALL CHAIN-RELATED"/>
    <property type="match status" value="1"/>
</dbReference>
<dbReference type="PRINTS" id="PR00368">
    <property type="entry name" value="FADPNR"/>
</dbReference>
<accession>G5IN25</accession>
<feature type="domain" description="Dihydroprymidine dehydrogenase" evidence="2">
    <location>
        <begin position="5"/>
        <end position="96"/>
    </location>
</feature>
<dbReference type="Proteomes" id="UP000005384">
    <property type="component" value="Unassembled WGS sequence"/>
</dbReference>
<dbReference type="OrthoDB" id="9803192at2"/>
<dbReference type="PATRIC" id="fig|742737.3.peg.4885"/>
<reference evidence="3 4" key="1">
    <citation type="submission" date="2011-08" db="EMBL/GenBank/DDBJ databases">
        <title>The Genome Sequence of Clostridium hathewayi WAL-18680.</title>
        <authorList>
            <consortium name="The Broad Institute Genome Sequencing Platform"/>
            <person name="Earl A."/>
            <person name="Ward D."/>
            <person name="Feldgarden M."/>
            <person name="Gevers D."/>
            <person name="Finegold S.M."/>
            <person name="Summanen P.H."/>
            <person name="Molitoris D.R."/>
            <person name="Song M."/>
            <person name="Daigneault M."/>
            <person name="Allen-Vercoe E."/>
            <person name="Young S.K."/>
            <person name="Zeng Q."/>
            <person name="Gargeya S."/>
            <person name="Fitzgerald M."/>
            <person name="Haas B."/>
            <person name="Abouelleil A."/>
            <person name="Alvarado L."/>
            <person name="Arachchi H.M."/>
            <person name="Berlin A."/>
            <person name="Brown A."/>
            <person name="Chapman S.B."/>
            <person name="Chen Z."/>
            <person name="Dunbar C."/>
            <person name="Freedman E."/>
            <person name="Gearin G."/>
            <person name="Gellesch M."/>
            <person name="Goldberg J."/>
            <person name="Griggs A."/>
            <person name="Gujja S."/>
            <person name="Heiman D."/>
            <person name="Howarth C."/>
            <person name="Larson L."/>
            <person name="Lui A."/>
            <person name="MacDonald P.J.P."/>
            <person name="Montmayeur A."/>
            <person name="Murphy C."/>
            <person name="Neiman D."/>
            <person name="Pearson M."/>
            <person name="Priest M."/>
            <person name="Roberts A."/>
            <person name="Saif S."/>
            <person name="Shea T."/>
            <person name="Shenoy N."/>
            <person name="Sisk P."/>
            <person name="Stolte C."/>
            <person name="Sykes S."/>
            <person name="Wortman J."/>
            <person name="Nusbaum C."/>
            <person name="Birren B."/>
        </authorList>
    </citation>
    <scope>NUCLEOTIDE SEQUENCE [LARGE SCALE GENOMIC DNA]</scope>
    <source>
        <strain evidence="3 4">WAL-18680</strain>
    </source>
</reference>
<dbReference type="Pfam" id="PF14691">
    <property type="entry name" value="Fer4_20"/>
    <property type="match status" value="1"/>
</dbReference>
<dbReference type="GO" id="GO:0016491">
    <property type="term" value="F:oxidoreductase activity"/>
    <property type="evidence" value="ECO:0007669"/>
    <property type="project" value="InterPro"/>
</dbReference>